<reference evidence="1 2" key="1">
    <citation type="journal article" date="2023" name="Sci. Data">
        <title>Genome assembly of the Korean intertidal mud-creeper Batillaria attramentaria.</title>
        <authorList>
            <person name="Patra A.K."/>
            <person name="Ho P.T."/>
            <person name="Jun S."/>
            <person name="Lee S.J."/>
            <person name="Kim Y."/>
            <person name="Won Y.J."/>
        </authorList>
    </citation>
    <scope>NUCLEOTIDE SEQUENCE [LARGE SCALE GENOMIC DNA]</scope>
    <source>
        <strain evidence="1">Wonlab-2016</strain>
    </source>
</reference>
<name>A0ABD0J1L4_9CAEN</name>
<protein>
    <submittedName>
        <fullName evidence="1">Uncharacterized protein</fullName>
    </submittedName>
</protein>
<dbReference type="AlphaFoldDB" id="A0ABD0J1L4"/>
<proteinExistence type="predicted"/>
<evidence type="ECO:0000313" key="2">
    <source>
        <dbReference type="Proteomes" id="UP001519460"/>
    </source>
</evidence>
<sequence length="93" mass="10579">TICRRSPREGLSRCCHHLWVVFIIPSDLVRTLSAIQDEVRFVPKNVPIPVQQGKAKTDLVQGYKITGSDPVKWGWFAVPQTVHFFHQISVIAK</sequence>
<keyword evidence="2" id="KW-1185">Reference proteome</keyword>
<feature type="non-terminal residue" evidence="1">
    <location>
        <position position="1"/>
    </location>
</feature>
<organism evidence="1 2">
    <name type="scientific">Batillaria attramentaria</name>
    <dbReference type="NCBI Taxonomy" id="370345"/>
    <lineage>
        <taxon>Eukaryota</taxon>
        <taxon>Metazoa</taxon>
        <taxon>Spiralia</taxon>
        <taxon>Lophotrochozoa</taxon>
        <taxon>Mollusca</taxon>
        <taxon>Gastropoda</taxon>
        <taxon>Caenogastropoda</taxon>
        <taxon>Sorbeoconcha</taxon>
        <taxon>Cerithioidea</taxon>
        <taxon>Batillariidae</taxon>
        <taxon>Batillaria</taxon>
    </lineage>
</organism>
<dbReference type="Proteomes" id="UP001519460">
    <property type="component" value="Unassembled WGS sequence"/>
</dbReference>
<comment type="caution">
    <text evidence="1">The sequence shown here is derived from an EMBL/GenBank/DDBJ whole genome shotgun (WGS) entry which is preliminary data.</text>
</comment>
<gene>
    <name evidence="1" type="ORF">BaRGS_00040073</name>
</gene>
<evidence type="ECO:0000313" key="1">
    <source>
        <dbReference type="EMBL" id="KAK7448749.1"/>
    </source>
</evidence>
<accession>A0ABD0J1L4</accession>
<dbReference type="EMBL" id="JACVVK020000756">
    <property type="protein sequence ID" value="KAK7448749.1"/>
    <property type="molecule type" value="Genomic_DNA"/>
</dbReference>